<accession>A3D8X2</accession>
<dbReference type="EMBL" id="CP000563">
    <property type="protein sequence ID" value="ABN63185.1"/>
    <property type="molecule type" value="Genomic_DNA"/>
</dbReference>
<dbReference type="HOGENOM" id="CLU_039613_16_2_6"/>
<keyword evidence="2" id="KW-0805">Transcription regulation</keyword>
<evidence type="ECO:0000256" key="1">
    <source>
        <dbReference type="ARBA" id="ARBA00009437"/>
    </source>
</evidence>
<dbReference type="InterPro" id="IPR036390">
    <property type="entry name" value="WH_DNA-bd_sf"/>
</dbReference>
<dbReference type="Pfam" id="PF00126">
    <property type="entry name" value="HTH_1"/>
    <property type="match status" value="1"/>
</dbReference>
<dbReference type="Proteomes" id="UP000001557">
    <property type="component" value="Chromosome"/>
</dbReference>
<dbReference type="PROSITE" id="PS50931">
    <property type="entry name" value="HTH_LYSR"/>
    <property type="match status" value="1"/>
</dbReference>
<dbReference type="GO" id="GO:0006351">
    <property type="term" value="P:DNA-templated transcription"/>
    <property type="evidence" value="ECO:0007669"/>
    <property type="project" value="TreeGrafter"/>
</dbReference>
<dbReference type="InterPro" id="IPR036388">
    <property type="entry name" value="WH-like_DNA-bd_sf"/>
</dbReference>
<gene>
    <name evidence="6" type="ordered locus">Sbal_3711</name>
</gene>
<protein>
    <submittedName>
        <fullName evidence="6">Transcriptional regulator, LysR family</fullName>
    </submittedName>
</protein>
<evidence type="ECO:0000256" key="3">
    <source>
        <dbReference type="ARBA" id="ARBA00023125"/>
    </source>
</evidence>
<evidence type="ECO:0000313" key="7">
    <source>
        <dbReference type="Proteomes" id="UP000001557"/>
    </source>
</evidence>
<evidence type="ECO:0000256" key="4">
    <source>
        <dbReference type="ARBA" id="ARBA00023163"/>
    </source>
</evidence>
<evidence type="ECO:0000256" key="2">
    <source>
        <dbReference type="ARBA" id="ARBA00023015"/>
    </source>
</evidence>
<evidence type="ECO:0000259" key="5">
    <source>
        <dbReference type="PROSITE" id="PS50931"/>
    </source>
</evidence>
<keyword evidence="3" id="KW-0238">DNA-binding</keyword>
<name>A3D8X2_SHEB5</name>
<dbReference type="SUPFAM" id="SSF46785">
    <property type="entry name" value="Winged helix' DNA-binding domain"/>
    <property type="match status" value="1"/>
</dbReference>
<dbReference type="InterPro" id="IPR058163">
    <property type="entry name" value="LysR-type_TF_proteobact-type"/>
</dbReference>
<dbReference type="PANTHER" id="PTHR30537:SF68">
    <property type="entry name" value="TRANSCRIPTIONAL REGULATOR-RELATED"/>
    <property type="match status" value="1"/>
</dbReference>
<dbReference type="Gene3D" id="1.10.10.10">
    <property type="entry name" value="Winged helix-like DNA-binding domain superfamily/Winged helix DNA-binding domain"/>
    <property type="match status" value="1"/>
</dbReference>
<dbReference type="CDD" id="cd08422">
    <property type="entry name" value="PBP2_CrgA_like"/>
    <property type="match status" value="1"/>
</dbReference>
<dbReference type="GO" id="GO:0003700">
    <property type="term" value="F:DNA-binding transcription factor activity"/>
    <property type="evidence" value="ECO:0007669"/>
    <property type="project" value="InterPro"/>
</dbReference>
<dbReference type="InterPro" id="IPR000847">
    <property type="entry name" value="LysR_HTH_N"/>
</dbReference>
<keyword evidence="7" id="KW-1185">Reference proteome</keyword>
<proteinExistence type="inferred from homology"/>
<evidence type="ECO:0000313" key="6">
    <source>
        <dbReference type="EMBL" id="ABN63185.1"/>
    </source>
</evidence>
<comment type="similarity">
    <text evidence="1">Belongs to the LysR transcriptional regulatory family.</text>
</comment>
<dbReference type="Pfam" id="PF03466">
    <property type="entry name" value="LysR_substrate"/>
    <property type="match status" value="1"/>
</dbReference>
<sequence length="344" mass="38936">MGLSVPHNEIELKVKMKTEDLALFHRIAETGSLIEAADLLNLPKSTVSRRLQALEDELNIKLFHRQSRSMTLTSAGSHFYQRSQNILAQLDETLFEMTNDDAEISGHLRIQMFPIHSMKILMQAIFRFMDMHPKLTLEVISSSESVDMVKHNLDVAFVVEPALDTLDLVVRPIFTTDLRFYASPQYLAVHGIPKTPKEIEAHNVSMFRLSNGKIFNELFIGSEQEVRVRGNFCSNSIEVAVEFGLQGRGIVYAPAEVVDEYVQTGELVTLLPEIQPHQGECFLAYPSRRYVSLACRRFIDYIMQELVPNGVPINMSEQGPRRSCKASTGDFSDDVLRFPVKKSS</sequence>
<dbReference type="SUPFAM" id="SSF53850">
    <property type="entry name" value="Periplasmic binding protein-like II"/>
    <property type="match status" value="1"/>
</dbReference>
<dbReference type="KEGG" id="sbl:Sbal_3711"/>
<dbReference type="GO" id="GO:0043565">
    <property type="term" value="F:sequence-specific DNA binding"/>
    <property type="evidence" value="ECO:0007669"/>
    <property type="project" value="TreeGrafter"/>
</dbReference>
<dbReference type="InterPro" id="IPR005119">
    <property type="entry name" value="LysR_subst-bd"/>
</dbReference>
<dbReference type="Gene3D" id="3.40.190.290">
    <property type="match status" value="1"/>
</dbReference>
<dbReference type="FunFam" id="1.10.10.10:FF:000957">
    <property type="entry name" value="Transcriptional regulator, LysR family"/>
    <property type="match status" value="1"/>
</dbReference>
<keyword evidence="4" id="KW-0804">Transcription</keyword>
<dbReference type="AlphaFoldDB" id="A3D8X2"/>
<feature type="domain" description="HTH lysR-type" evidence="5">
    <location>
        <begin position="16"/>
        <end position="73"/>
    </location>
</feature>
<organism evidence="6 7">
    <name type="scientific">Shewanella baltica (strain OS155 / ATCC BAA-1091)</name>
    <dbReference type="NCBI Taxonomy" id="325240"/>
    <lineage>
        <taxon>Bacteria</taxon>
        <taxon>Pseudomonadati</taxon>
        <taxon>Pseudomonadota</taxon>
        <taxon>Gammaproteobacteria</taxon>
        <taxon>Alteromonadales</taxon>
        <taxon>Shewanellaceae</taxon>
        <taxon>Shewanella</taxon>
    </lineage>
</organism>
<reference evidence="6 7" key="1">
    <citation type="submission" date="2007-02" db="EMBL/GenBank/DDBJ databases">
        <title>Complete sequence of chromosome of Shewanella baltica OS155.</title>
        <authorList>
            <consortium name="US DOE Joint Genome Institute"/>
            <person name="Copeland A."/>
            <person name="Lucas S."/>
            <person name="Lapidus A."/>
            <person name="Barry K."/>
            <person name="Detter J.C."/>
            <person name="Glavina del Rio T."/>
            <person name="Hammon N."/>
            <person name="Israni S."/>
            <person name="Dalin E."/>
            <person name="Tice H."/>
            <person name="Pitluck S."/>
            <person name="Sims D.R."/>
            <person name="Brettin T."/>
            <person name="Bruce D."/>
            <person name="Han C."/>
            <person name="Tapia R."/>
            <person name="Brainard J."/>
            <person name="Schmutz J."/>
            <person name="Larimer F."/>
            <person name="Land M."/>
            <person name="Hauser L."/>
            <person name="Kyrpides N."/>
            <person name="Mikhailova N."/>
            <person name="Brettar I."/>
            <person name="Klappenbach J."/>
            <person name="Konstantinidis K."/>
            <person name="Rodrigues J."/>
            <person name="Tiedje J."/>
            <person name="Richardson P."/>
        </authorList>
    </citation>
    <scope>NUCLEOTIDE SEQUENCE [LARGE SCALE GENOMIC DNA]</scope>
    <source>
        <strain evidence="7">OS155 / ATCC BAA-1091</strain>
    </source>
</reference>
<dbReference type="STRING" id="325240.Sbal_3711"/>
<dbReference type="PANTHER" id="PTHR30537">
    <property type="entry name" value="HTH-TYPE TRANSCRIPTIONAL REGULATOR"/>
    <property type="match status" value="1"/>
</dbReference>